<dbReference type="GO" id="GO:0003700">
    <property type="term" value="F:DNA-binding transcription factor activity"/>
    <property type="evidence" value="ECO:0007669"/>
    <property type="project" value="TreeGrafter"/>
</dbReference>
<dbReference type="SUPFAM" id="SSF46785">
    <property type="entry name" value="Winged helix' DNA-binding domain"/>
    <property type="match status" value="1"/>
</dbReference>
<dbReference type="SMART" id="SM00346">
    <property type="entry name" value="HTH_ICLR"/>
    <property type="match status" value="1"/>
</dbReference>
<comment type="caution">
    <text evidence="6">The sequence shown here is derived from an EMBL/GenBank/DDBJ whole genome shotgun (WGS) entry which is preliminary data.</text>
</comment>
<evidence type="ECO:0000256" key="1">
    <source>
        <dbReference type="ARBA" id="ARBA00023015"/>
    </source>
</evidence>
<keyword evidence="1" id="KW-0805">Transcription regulation</keyword>
<dbReference type="SUPFAM" id="SSF55781">
    <property type="entry name" value="GAF domain-like"/>
    <property type="match status" value="1"/>
</dbReference>
<name>A0A1V2JWM5_PSECE</name>
<dbReference type="PROSITE" id="PS51078">
    <property type="entry name" value="ICLR_ED"/>
    <property type="match status" value="1"/>
</dbReference>
<dbReference type="InterPro" id="IPR036388">
    <property type="entry name" value="WH-like_DNA-bd_sf"/>
</dbReference>
<dbReference type="InterPro" id="IPR036390">
    <property type="entry name" value="WH_DNA-bd_sf"/>
</dbReference>
<dbReference type="Pfam" id="PF01614">
    <property type="entry name" value="IclR_C"/>
    <property type="match status" value="1"/>
</dbReference>
<sequence length="273" mass="29889">MKAEDKDLKEATATGPVLLESVEMVFRLLDELTAARRPLGVTELAQLMQTAKPRTYRHLASMRQLGILEQDPSTEKYLLGARLVAYGEAASEQFDLRALADPYLTRIRDNTGQSALLSVATHDSALVVSCVESKANVCISVKPGNRVLPYCSAQGRTVLAFADAATQQRVMRRKMPRLTDKTMCDPEELAQRLALIRERLYDDADGEITVGINALCCPLFRENDVIVGTIGIVGPSSAIPVPPPANMLKELQAAAAEISERLHAATYNRKSPR</sequence>
<keyword evidence="2" id="KW-0238">DNA-binding</keyword>
<protein>
    <submittedName>
        <fullName evidence="6">IclR family transcriptional regulator</fullName>
    </submittedName>
</protein>
<dbReference type="PANTHER" id="PTHR30136:SF8">
    <property type="entry name" value="TRANSCRIPTIONAL REGULATORY PROTEIN"/>
    <property type="match status" value="1"/>
</dbReference>
<reference evidence="6 7" key="1">
    <citation type="submission" date="2016-10" db="EMBL/GenBank/DDBJ databases">
        <title>Pseudomonas lactis sp. nov. and Pseudomonas paralactis sp. nov., isolated from bovine raw milk.</title>
        <authorList>
            <person name="Von Neubeck M."/>
            <person name="Huptas C."/>
            <person name="Glueck C."/>
            <person name="Krewinkel M."/>
            <person name="Stoeckel M."/>
            <person name="Stressler T."/>
            <person name="Fischer L."/>
            <person name="Hinrichs J."/>
            <person name="Scherer S."/>
            <person name="Wenning M."/>
        </authorList>
    </citation>
    <scope>NUCLEOTIDE SEQUENCE [LARGE SCALE GENOMIC DNA]</scope>
    <source>
        <strain evidence="6 7">DSM 17516</strain>
    </source>
</reference>
<dbReference type="GO" id="GO:0003677">
    <property type="term" value="F:DNA binding"/>
    <property type="evidence" value="ECO:0007669"/>
    <property type="project" value="UniProtKB-KW"/>
</dbReference>
<dbReference type="EMBL" id="MNPW01000021">
    <property type="protein sequence ID" value="ONH49853.1"/>
    <property type="molecule type" value="Genomic_DNA"/>
</dbReference>
<gene>
    <name evidence="6" type="ORF">BLL36_28075</name>
</gene>
<evidence type="ECO:0000259" key="5">
    <source>
        <dbReference type="PROSITE" id="PS51078"/>
    </source>
</evidence>
<dbReference type="GO" id="GO:0045892">
    <property type="term" value="P:negative regulation of DNA-templated transcription"/>
    <property type="evidence" value="ECO:0007669"/>
    <property type="project" value="TreeGrafter"/>
</dbReference>
<dbReference type="PROSITE" id="PS51077">
    <property type="entry name" value="HTH_ICLR"/>
    <property type="match status" value="1"/>
</dbReference>
<accession>A0A1V2JWM5</accession>
<dbReference type="InterPro" id="IPR005471">
    <property type="entry name" value="Tscrpt_reg_IclR_N"/>
</dbReference>
<feature type="domain" description="IclR-ED" evidence="5">
    <location>
        <begin position="82"/>
        <end position="264"/>
    </location>
</feature>
<evidence type="ECO:0000256" key="3">
    <source>
        <dbReference type="ARBA" id="ARBA00023163"/>
    </source>
</evidence>
<evidence type="ECO:0000256" key="2">
    <source>
        <dbReference type="ARBA" id="ARBA00023125"/>
    </source>
</evidence>
<evidence type="ECO:0000313" key="6">
    <source>
        <dbReference type="EMBL" id="ONH49853.1"/>
    </source>
</evidence>
<keyword evidence="3" id="KW-0804">Transcription</keyword>
<evidence type="ECO:0000313" key="7">
    <source>
        <dbReference type="Proteomes" id="UP000189295"/>
    </source>
</evidence>
<dbReference type="Gene3D" id="3.30.450.40">
    <property type="match status" value="1"/>
</dbReference>
<dbReference type="Pfam" id="PF09339">
    <property type="entry name" value="HTH_IclR"/>
    <property type="match status" value="1"/>
</dbReference>
<evidence type="ECO:0000259" key="4">
    <source>
        <dbReference type="PROSITE" id="PS51077"/>
    </source>
</evidence>
<dbReference type="PANTHER" id="PTHR30136">
    <property type="entry name" value="HELIX-TURN-HELIX TRANSCRIPTIONAL REGULATOR, ICLR FAMILY"/>
    <property type="match status" value="1"/>
</dbReference>
<dbReference type="InterPro" id="IPR050707">
    <property type="entry name" value="HTH_MetabolicPath_Reg"/>
</dbReference>
<dbReference type="Gene3D" id="1.10.10.10">
    <property type="entry name" value="Winged helix-like DNA-binding domain superfamily/Winged helix DNA-binding domain"/>
    <property type="match status" value="1"/>
</dbReference>
<feature type="domain" description="HTH iclR-type" evidence="4">
    <location>
        <begin position="19"/>
        <end position="81"/>
    </location>
</feature>
<dbReference type="AlphaFoldDB" id="A0A1V2JWM5"/>
<dbReference type="InterPro" id="IPR029016">
    <property type="entry name" value="GAF-like_dom_sf"/>
</dbReference>
<dbReference type="InterPro" id="IPR014757">
    <property type="entry name" value="Tscrpt_reg_IclR_C"/>
</dbReference>
<proteinExistence type="predicted"/>
<dbReference type="Proteomes" id="UP000189295">
    <property type="component" value="Unassembled WGS sequence"/>
</dbReference>
<dbReference type="OrthoDB" id="6687062at2"/>
<organism evidence="6 7">
    <name type="scientific">Pseudomonas cedrina subsp. cedrina</name>
    <dbReference type="NCBI Taxonomy" id="76762"/>
    <lineage>
        <taxon>Bacteria</taxon>
        <taxon>Pseudomonadati</taxon>
        <taxon>Pseudomonadota</taxon>
        <taxon>Gammaproteobacteria</taxon>
        <taxon>Pseudomonadales</taxon>
        <taxon>Pseudomonadaceae</taxon>
        <taxon>Pseudomonas</taxon>
    </lineage>
</organism>